<keyword evidence="3" id="KW-0255">Endonuclease</keyword>
<dbReference type="Pfam" id="PF05016">
    <property type="entry name" value="ParE_toxin"/>
    <property type="match status" value="1"/>
</dbReference>
<accession>A0A1M7J4P0</accession>
<evidence type="ECO:0000256" key="2">
    <source>
        <dbReference type="ARBA" id="ARBA00022649"/>
    </source>
</evidence>
<gene>
    <name evidence="3" type="ORF">SAMN05443668_101684</name>
</gene>
<dbReference type="SUPFAM" id="SSF143011">
    <property type="entry name" value="RelE-like"/>
    <property type="match status" value="1"/>
</dbReference>
<protein>
    <submittedName>
        <fullName evidence="3">mRNA-degrading endonuclease RelE, toxin component of the RelBE toxin-antitoxin system</fullName>
    </submittedName>
</protein>
<dbReference type="InterPro" id="IPR007712">
    <property type="entry name" value="RelE/ParE_toxin"/>
</dbReference>
<keyword evidence="3" id="KW-0540">Nuclease</keyword>
<sequence length="95" mass="10773">MSDRYELRLARSASRVLQSGPPHGLPLAAAEAIGAFMTGPLLDNPHRVGKELINDWAGYHAARRGDYRIVYRILEADRVVRVVRIDHRAVVYRPR</sequence>
<dbReference type="OrthoDB" id="5326046at2"/>
<dbReference type="GO" id="GO:0004519">
    <property type="term" value="F:endonuclease activity"/>
    <property type="evidence" value="ECO:0007669"/>
    <property type="project" value="UniProtKB-KW"/>
</dbReference>
<dbReference type="Proteomes" id="UP000184440">
    <property type="component" value="Unassembled WGS sequence"/>
</dbReference>
<keyword evidence="2" id="KW-1277">Toxin-antitoxin system</keyword>
<dbReference type="Gene3D" id="3.30.2310.20">
    <property type="entry name" value="RelE-like"/>
    <property type="match status" value="1"/>
</dbReference>
<reference evidence="3 4" key="1">
    <citation type="submission" date="2016-11" db="EMBL/GenBank/DDBJ databases">
        <authorList>
            <person name="Jaros S."/>
            <person name="Januszkiewicz K."/>
            <person name="Wedrychowicz H."/>
        </authorList>
    </citation>
    <scope>NUCLEOTIDE SEQUENCE [LARGE SCALE GENOMIC DNA]</scope>
    <source>
        <strain evidence="3 4">DSM 46144</strain>
    </source>
</reference>
<comment type="similarity">
    <text evidence="1">Belongs to the RelE toxin family.</text>
</comment>
<keyword evidence="3" id="KW-0378">Hydrolase</keyword>
<name>A0A1M7J4P0_9ACTN</name>
<keyword evidence="4" id="KW-1185">Reference proteome</keyword>
<dbReference type="InterPro" id="IPR035093">
    <property type="entry name" value="RelE/ParE_toxin_dom_sf"/>
</dbReference>
<evidence type="ECO:0000256" key="1">
    <source>
        <dbReference type="ARBA" id="ARBA00006226"/>
    </source>
</evidence>
<dbReference type="EMBL" id="FRCS01000001">
    <property type="protein sequence ID" value="SHM47938.1"/>
    <property type="molecule type" value="Genomic_DNA"/>
</dbReference>
<organism evidence="3 4">
    <name type="scientific">Cryptosporangium aurantiacum</name>
    <dbReference type="NCBI Taxonomy" id="134849"/>
    <lineage>
        <taxon>Bacteria</taxon>
        <taxon>Bacillati</taxon>
        <taxon>Actinomycetota</taxon>
        <taxon>Actinomycetes</taxon>
        <taxon>Cryptosporangiales</taxon>
        <taxon>Cryptosporangiaceae</taxon>
        <taxon>Cryptosporangium</taxon>
    </lineage>
</organism>
<dbReference type="AlphaFoldDB" id="A0A1M7J4P0"/>
<dbReference type="PANTHER" id="PTHR35601:SF1">
    <property type="entry name" value="TOXIN RELE"/>
    <property type="match status" value="1"/>
</dbReference>
<evidence type="ECO:0000313" key="3">
    <source>
        <dbReference type="EMBL" id="SHM47938.1"/>
    </source>
</evidence>
<proteinExistence type="inferred from homology"/>
<evidence type="ECO:0000313" key="4">
    <source>
        <dbReference type="Proteomes" id="UP000184440"/>
    </source>
</evidence>
<dbReference type="STRING" id="134849.SAMN05443668_101684"/>
<dbReference type="PANTHER" id="PTHR35601">
    <property type="entry name" value="TOXIN RELE"/>
    <property type="match status" value="1"/>
</dbReference>